<dbReference type="Gene3D" id="1.10.510.10">
    <property type="entry name" value="Transferase(Phosphotransferase) domain 1"/>
    <property type="match status" value="1"/>
</dbReference>
<keyword evidence="9 12" id="KW-0472">Membrane</keyword>
<evidence type="ECO:0000256" key="1">
    <source>
        <dbReference type="ARBA" id="ARBA00004167"/>
    </source>
</evidence>
<dbReference type="PROSITE" id="PS50042">
    <property type="entry name" value="CNMP_BINDING_3"/>
    <property type="match status" value="1"/>
</dbReference>
<dbReference type="PANTHER" id="PTHR48056:SF81">
    <property type="entry name" value="RECEPTOR PROTEIN-TYROSINE KINASE CEPR1"/>
    <property type="match status" value="1"/>
</dbReference>
<dbReference type="InterPro" id="IPR003591">
    <property type="entry name" value="Leu-rich_rpt_typical-subtyp"/>
</dbReference>
<dbReference type="Gene3D" id="3.30.200.20">
    <property type="entry name" value="Phosphorylase Kinase, domain 1"/>
    <property type="match status" value="1"/>
</dbReference>
<dbReference type="AlphaFoldDB" id="A0AAD2ADX4"/>
<keyword evidence="17" id="KW-1185">Reference proteome</keyword>
<dbReference type="InterPro" id="IPR000595">
    <property type="entry name" value="cNMP-bd_dom"/>
</dbReference>
<dbReference type="Gene3D" id="3.80.10.10">
    <property type="entry name" value="Ribonuclease Inhibitor"/>
    <property type="match status" value="2"/>
</dbReference>
<dbReference type="InterPro" id="IPR011009">
    <property type="entry name" value="Kinase-like_dom_sf"/>
</dbReference>
<dbReference type="InterPro" id="IPR050647">
    <property type="entry name" value="Plant_LRR-RLKs"/>
</dbReference>
<evidence type="ECO:0000256" key="11">
    <source>
        <dbReference type="SAM" id="MobiDB-lite"/>
    </source>
</evidence>
<evidence type="ECO:0000259" key="14">
    <source>
        <dbReference type="PROSITE" id="PS50011"/>
    </source>
</evidence>
<dbReference type="SUPFAM" id="SSF56112">
    <property type="entry name" value="Protein kinase-like (PK-like)"/>
    <property type="match status" value="1"/>
</dbReference>
<dbReference type="InterPro" id="IPR001611">
    <property type="entry name" value="Leu-rich_rpt"/>
</dbReference>
<evidence type="ECO:0000313" key="16">
    <source>
        <dbReference type="EMBL" id="CAI9786362.1"/>
    </source>
</evidence>
<feature type="compositionally biased region" description="Low complexity" evidence="11">
    <location>
        <begin position="845"/>
        <end position="864"/>
    </location>
</feature>
<dbReference type="PROSITE" id="PS50011">
    <property type="entry name" value="PROTEIN_KINASE_DOM"/>
    <property type="match status" value="1"/>
</dbReference>
<protein>
    <recommendedName>
        <fullName evidence="18">LRR receptor-like serine/threonine-protein kinase</fullName>
    </recommendedName>
</protein>
<feature type="chain" id="PRO_5042150849" description="LRR receptor-like serine/threonine-protein kinase" evidence="13">
    <location>
        <begin position="25"/>
        <end position="898"/>
    </location>
</feature>
<feature type="domain" description="Protein kinase" evidence="14">
    <location>
        <begin position="519"/>
        <end position="805"/>
    </location>
</feature>
<dbReference type="GO" id="GO:0006952">
    <property type="term" value="P:defense response"/>
    <property type="evidence" value="ECO:0007669"/>
    <property type="project" value="UniProtKB-ARBA"/>
</dbReference>
<feature type="region of interest" description="Disordered" evidence="11">
    <location>
        <begin position="845"/>
        <end position="898"/>
    </location>
</feature>
<gene>
    <name evidence="16" type="ORF">FPE_LOCUS33792</name>
</gene>
<dbReference type="EMBL" id="OU503057">
    <property type="protein sequence ID" value="CAI9786362.1"/>
    <property type="molecule type" value="Genomic_DNA"/>
</dbReference>
<dbReference type="SUPFAM" id="SSF52058">
    <property type="entry name" value="L domain-like"/>
    <property type="match status" value="1"/>
</dbReference>
<dbReference type="Pfam" id="PF23598">
    <property type="entry name" value="LRR_14"/>
    <property type="match status" value="1"/>
</dbReference>
<dbReference type="GO" id="GO:0016020">
    <property type="term" value="C:membrane"/>
    <property type="evidence" value="ECO:0007669"/>
    <property type="project" value="UniProtKB-SubCell"/>
</dbReference>
<keyword evidence="3 12" id="KW-0812">Transmembrane</keyword>
<evidence type="ECO:0000313" key="17">
    <source>
        <dbReference type="Proteomes" id="UP000834106"/>
    </source>
</evidence>
<evidence type="ECO:0000256" key="9">
    <source>
        <dbReference type="ARBA" id="ARBA00023136"/>
    </source>
</evidence>
<dbReference type="InterPro" id="IPR001245">
    <property type="entry name" value="Ser-Thr/Tyr_kinase_cat_dom"/>
</dbReference>
<proteinExistence type="predicted"/>
<keyword evidence="10" id="KW-0325">Glycoprotein</keyword>
<dbReference type="Pfam" id="PF08263">
    <property type="entry name" value="LRRNT_2"/>
    <property type="match status" value="1"/>
</dbReference>
<dbReference type="FunFam" id="3.80.10.10:FF:000561">
    <property type="entry name" value="Probable LRR receptor-like serine/threonine-protein kinase At2g16250"/>
    <property type="match status" value="1"/>
</dbReference>
<evidence type="ECO:0000259" key="15">
    <source>
        <dbReference type="PROSITE" id="PS50042"/>
    </source>
</evidence>
<dbReference type="PROSITE" id="PS51450">
    <property type="entry name" value="LRR"/>
    <property type="match status" value="1"/>
</dbReference>
<feature type="domain" description="Cyclic nucleotide-binding" evidence="15">
    <location>
        <begin position="524"/>
        <end position="574"/>
    </location>
</feature>
<reference evidence="16" key="1">
    <citation type="submission" date="2023-05" db="EMBL/GenBank/DDBJ databases">
        <authorList>
            <person name="Huff M."/>
        </authorList>
    </citation>
    <scope>NUCLEOTIDE SEQUENCE</scope>
</reference>
<feature type="signal peptide" evidence="13">
    <location>
        <begin position="1"/>
        <end position="24"/>
    </location>
</feature>
<keyword evidence="4 13" id="KW-0732">Signal</keyword>
<evidence type="ECO:0000256" key="7">
    <source>
        <dbReference type="ARBA" id="ARBA00022840"/>
    </source>
</evidence>
<evidence type="ECO:0000256" key="2">
    <source>
        <dbReference type="ARBA" id="ARBA00022614"/>
    </source>
</evidence>
<dbReference type="InterPro" id="IPR055414">
    <property type="entry name" value="LRR_R13L4/SHOC2-like"/>
</dbReference>
<name>A0AAD2ADX4_9LAMI</name>
<evidence type="ECO:0000256" key="13">
    <source>
        <dbReference type="SAM" id="SignalP"/>
    </source>
</evidence>
<dbReference type="FunFam" id="1.10.510.10:FF:000448">
    <property type="entry name" value="Putative LRR receptor-like serine/threonine-protein kinase"/>
    <property type="match status" value="1"/>
</dbReference>
<evidence type="ECO:0008006" key="18">
    <source>
        <dbReference type="Google" id="ProtNLM"/>
    </source>
</evidence>
<accession>A0AAD2ADX4</accession>
<sequence length="898" mass="97384">MVDRWSSVVFLCSVFLLLFGATLGQQFSVPLQERFALLQLRSSLGLRAREWPIKSDPCTNWVGIQCLNGRVTGINISGFRRTRRGSQNPQFSVDALQNLTLLSSFNASNFALPGSIPEWLGLRLGGLRVLDLRSCLITGAIPFTLGNLTSLTELYLSDNNLTGIVPLSLGQLSSLAVLGLSQNLLTGLIPESFSSLGNLTLLDMSLNLLSGAVPLGIGTLSRLQFLNLSQNSLSSSIPAQLGDLSSLVDLDLGFNLLSGSVPPDFGGLKNLQRLVIGNNFLSGLLPDNLFPPLTHLQFVVLSHNNFSGDFPDVLWSMPELQFLDASENNFTGRLPNVSLKANASFAVFNISQNLFYGSLTSVIMRFISIDMSSNYFQGQVPDYAQGKTSLSLNCLQNITRQRGAGECASFYAARGLVFDNFGLPNSTQPPPAKSEKKSHKTLIILAAVLGGIGVIALLVILIVLLIVCMRKNGSTNQRGTATGPIPAGESPLPPGVSLNFSSLGDSFIYQQILQATAEFSDANLIKHGHSGDLFRGILEGGIPIVIKKVDLQSSVKKESYMLELDLFGRVSHPRLVPLLGHCLENENEKFLVYKYMPNGDLSSSLFKKPDSDDDSLQSLDWITRLKIAIGAAEGLSYLHHECTPPLVHRDVQASSILLDDKYEVRLGSLSEVCPQEGDNHQNRITKLLRLPQTSDKGTSGVPNATCAYDVYCFGKVLLELVTGKLGISSSTDATTKEWLEASLPYISIYDKELVTNIVDPSLIIDEDLLEEVWAMAIVARSCLNPKPTRRPLMRYILKALENPLKVVREENSGSARLRTTSSRGSWNAALFGSWRHSSSDVAAVPAAPSNKVEGTSSFKQSGTTGSQGSGHNGDGNGHSSSTRRYSKEIFPDPMDDGT</sequence>
<evidence type="ECO:0000256" key="6">
    <source>
        <dbReference type="ARBA" id="ARBA00022741"/>
    </source>
</evidence>
<evidence type="ECO:0000256" key="4">
    <source>
        <dbReference type="ARBA" id="ARBA00022729"/>
    </source>
</evidence>
<dbReference type="GO" id="GO:0004674">
    <property type="term" value="F:protein serine/threonine kinase activity"/>
    <property type="evidence" value="ECO:0007669"/>
    <property type="project" value="UniProtKB-EC"/>
</dbReference>
<evidence type="ECO:0000256" key="10">
    <source>
        <dbReference type="ARBA" id="ARBA00023180"/>
    </source>
</evidence>
<dbReference type="PANTHER" id="PTHR48056">
    <property type="entry name" value="LRR RECEPTOR-LIKE SERINE/THREONINE-PROTEIN KINASE-RELATED"/>
    <property type="match status" value="1"/>
</dbReference>
<keyword evidence="8 12" id="KW-1133">Transmembrane helix</keyword>
<dbReference type="GO" id="GO:0005524">
    <property type="term" value="F:ATP binding"/>
    <property type="evidence" value="ECO:0007669"/>
    <property type="project" value="UniProtKB-KW"/>
</dbReference>
<evidence type="ECO:0000256" key="5">
    <source>
        <dbReference type="ARBA" id="ARBA00022737"/>
    </source>
</evidence>
<dbReference type="InterPro" id="IPR013210">
    <property type="entry name" value="LRR_N_plant-typ"/>
</dbReference>
<dbReference type="Proteomes" id="UP000834106">
    <property type="component" value="Chromosome 22"/>
</dbReference>
<evidence type="ECO:0000256" key="12">
    <source>
        <dbReference type="SAM" id="Phobius"/>
    </source>
</evidence>
<dbReference type="Pfam" id="PF07714">
    <property type="entry name" value="PK_Tyr_Ser-Thr"/>
    <property type="match status" value="1"/>
</dbReference>
<dbReference type="InterPro" id="IPR000719">
    <property type="entry name" value="Prot_kinase_dom"/>
</dbReference>
<evidence type="ECO:0000256" key="8">
    <source>
        <dbReference type="ARBA" id="ARBA00022989"/>
    </source>
</evidence>
<keyword evidence="5" id="KW-0677">Repeat</keyword>
<dbReference type="SMART" id="SM00369">
    <property type="entry name" value="LRR_TYP"/>
    <property type="match status" value="7"/>
</dbReference>
<keyword evidence="2" id="KW-0433">Leucine-rich repeat</keyword>
<dbReference type="InterPro" id="IPR032675">
    <property type="entry name" value="LRR_dom_sf"/>
</dbReference>
<dbReference type="FunFam" id="3.80.10.10:FF:000383">
    <property type="entry name" value="Leucine-rich repeat receptor protein kinase EMS1"/>
    <property type="match status" value="1"/>
</dbReference>
<keyword evidence="7" id="KW-0067">ATP-binding</keyword>
<dbReference type="GO" id="GO:0051707">
    <property type="term" value="P:response to other organism"/>
    <property type="evidence" value="ECO:0007669"/>
    <property type="project" value="UniProtKB-ARBA"/>
</dbReference>
<comment type="subcellular location">
    <subcellularLocation>
        <location evidence="1">Membrane</location>
        <topology evidence="1">Single-pass membrane protein</topology>
    </subcellularLocation>
</comment>
<organism evidence="16 17">
    <name type="scientific">Fraxinus pennsylvanica</name>
    <dbReference type="NCBI Taxonomy" id="56036"/>
    <lineage>
        <taxon>Eukaryota</taxon>
        <taxon>Viridiplantae</taxon>
        <taxon>Streptophyta</taxon>
        <taxon>Embryophyta</taxon>
        <taxon>Tracheophyta</taxon>
        <taxon>Spermatophyta</taxon>
        <taxon>Magnoliopsida</taxon>
        <taxon>eudicotyledons</taxon>
        <taxon>Gunneridae</taxon>
        <taxon>Pentapetalae</taxon>
        <taxon>asterids</taxon>
        <taxon>lamiids</taxon>
        <taxon>Lamiales</taxon>
        <taxon>Oleaceae</taxon>
        <taxon>Oleeae</taxon>
        <taxon>Fraxinus</taxon>
    </lineage>
</organism>
<keyword evidence="6" id="KW-0547">Nucleotide-binding</keyword>
<dbReference type="FunFam" id="3.30.200.20:FF:000433">
    <property type="entry name" value="Predicted protein"/>
    <property type="match status" value="1"/>
</dbReference>
<feature type="compositionally biased region" description="Gly residues" evidence="11">
    <location>
        <begin position="865"/>
        <end position="876"/>
    </location>
</feature>
<evidence type="ECO:0000256" key="3">
    <source>
        <dbReference type="ARBA" id="ARBA00022692"/>
    </source>
</evidence>
<feature type="transmembrane region" description="Helical" evidence="12">
    <location>
        <begin position="442"/>
        <end position="468"/>
    </location>
</feature>